<keyword evidence="2 11" id="KW-0820">tRNA-binding</keyword>
<dbReference type="FunFam" id="3.30.930.10:FF:000004">
    <property type="entry name" value="Alanine--tRNA ligase"/>
    <property type="match status" value="1"/>
</dbReference>
<dbReference type="Proteomes" id="UP000295399">
    <property type="component" value="Unassembled WGS sequence"/>
</dbReference>
<evidence type="ECO:0000256" key="6">
    <source>
        <dbReference type="ARBA" id="ARBA00022833"/>
    </source>
</evidence>
<evidence type="ECO:0000313" key="14">
    <source>
        <dbReference type="EMBL" id="TCP32546.1"/>
    </source>
</evidence>
<dbReference type="GO" id="GO:0004813">
    <property type="term" value="F:alanine-tRNA ligase activity"/>
    <property type="evidence" value="ECO:0007669"/>
    <property type="project" value="UniProtKB-UniRule"/>
</dbReference>
<dbReference type="SMART" id="SM00863">
    <property type="entry name" value="tRNA_SAD"/>
    <property type="match status" value="1"/>
</dbReference>
<feature type="binding site" evidence="11">
    <location>
        <position position="683"/>
    </location>
    <ligand>
        <name>Zn(2+)</name>
        <dbReference type="ChEBI" id="CHEBI:29105"/>
    </ligand>
</feature>
<evidence type="ECO:0000256" key="1">
    <source>
        <dbReference type="ARBA" id="ARBA00008226"/>
    </source>
</evidence>
<dbReference type="GO" id="GO:0005829">
    <property type="term" value="C:cytosol"/>
    <property type="evidence" value="ECO:0007669"/>
    <property type="project" value="TreeGrafter"/>
</dbReference>
<feature type="binding site" evidence="11">
    <location>
        <position position="574"/>
    </location>
    <ligand>
        <name>Zn(2+)</name>
        <dbReference type="ChEBI" id="CHEBI:29105"/>
    </ligand>
</feature>
<dbReference type="PROSITE" id="PS50860">
    <property type="entry name" value="AA_TRNA_LIGASE_II_ALA"/>
    <property type="match status" value="1"/>
</dbReference>
<evidence type="ECO:0000256" key="11">
    <source>
        <dbReference type="HAMAP-Rule" id="MF_00036"/>
    </source>
</evidence>
<evidence type="ECO:0000256" key="10">
    <source>
        <dbReference type="ARBA" id="ARBA00023146"/>
    </source>
</evidence>
<dbReference type="PANTHER" id="PTHR11777:SF9">
    <property type="entry name" value="ALANINE--TRNA LIGASE, CYTOPLASMIC"/>
    <property type="match status" value="1"/>
</dbReference>
<evidence type="ECO:0000256" key="4">
    <source>
        <dbReference type="ARBA" id="ARBA00022723"/>
    </source>
</evidence>
<dbReference type="GO" id="GO:0000049">
    <property type="term" value="F:tRNA binding"/>
    <property type="evidence" value="ECO:0007669"/>
    <property type="project" value="UniProtKB-KW"/>
</dbReference>
<dbReference type="FunFam" id="3.10.310.40:FF:000001">
    <property type="entry name" value="Alanine--tRNA ligase"/>
    <property type="match status" value="1"/>
</dbReference>
<reference evidence="14 15" key="1">
    <citation type="submission" date="2019-03" db="EMBL/GenBank/DDBJ databases">
        <title>Genomic Encyclopedia of Type Strains, Phase IV (KMG-IV): sequencing the most valuable type-strain genomes for metagenomic binning, comparative biology and taxonomic classification.</title>
        <authorList>
            <person name="Goeker M."/>
        </authorList>
    </citation>
    <scope>NUCLEOTIDE SEQUENCE [LARGE SCALE GENOMIC DNA]</scope>
    <source>
        <strain evidence="14 15">DSM 2132</strain>
    </source>
</reference>
<dbReference type="HAMAP" id="MF_00036_B">
    <property type="entry name" value="Ala_tRNA_synth_B"/>
    <property type="match status" value="1"/>
</dbReference>
<comment type="function">
    <text evidence="11">Catalyzes the attachment of alanine to tRNA(Ala) in a two-step reaction: alanine is first activated by ATP to form Ala-AMP and then transferred to the acceptor end of tRNA(Ala). Also edits incorrectly charged Ser-tRNA(Ala) and Gly-tRNA(Ala) via its editing domain.</text>
</comment>
<comment type="caution">
    <text evidence="14">The sequence shown here is derived from an EMBL/GenBank/DDBJ whole genome shotgun (WGS) entry which is preliminary data.</text>
</comment>
<dbReference type="SUPFAM" id="SSF101353">
    <property type="entry name" value="Putative anticodon-binding domain of alanyl-tRNA synthetase (AlaRS)"/>
    <property type="match status" value="1"/>
</dbReference>
<comment type="domain">
    <text evidence="11">Consists of three domains; the N-terminal catalytic domain, the editing domain and the C-terminal C-Ala domain. The editing domain removes incorrectly charged amino acids, while the C-Ala domain, along with tRNA(Ala), serves as a bridge to cooperatively bring together the editing and aminoacylation centers thus stimulating deacylation of misacylated tRNAs.</text>
</comment>
<evidence type="ECO:0000256" key="12">
    <source>
        <dbReference type="SAM" id="MobiDB-lite"/>
    </source>
</evidence>
<dbReference type="PANTHER" id="PTHR11777">
    <property type="entry name" value="ALANYL-TRNA SYNTHETASE"/>
    <property type="match status" value="1"/>
</dbReference>
<keyword evidence="4 11" id="KW-0479">Metal-binding</keyword>
<dbReference type="InterPro" id="IPR009000">
    <property type="entry name" value="Transl_B-barrel_sf"/>
</dbReference>
<dbReference type="Pfam" id="PF02272">
    <property type="entry name" value="DHHA1"/>
    <property type="match status" value="1"/>
</dbReference>
<dbReference type="Gene3D" id="2.40.30.130">
    <property type="match status" value="1"/>
</dbReference>
<dbReference type="SUPFAM" id="SSF50447">
    <property type="entry name" value="Translation proteins"/>
    <property type="match status" value="1"/>
</dbReference>
<dbReference type="Pfam" id="PF07973">
    <property type="entry name" value="tRNA_SAD"/>
    <property type="match status" value="1"/>
</dbReference>
<keyword evidence="11" id="KW-0963">Cytoplasm</keyword>
<keyword evidence="5 11" id="KW-0547">Nucleotide-binding</keyword>
<keyword evidence="6 11" id="KW-0862">Zinc</keyword>
<dbReference type="Gene3D" id="3.30.930.10">
    <property type="entry name" value="Bira Bifunctional Protein, Domain 2"/>
    <property type="match status" value="1"/>
</dbReference>
<feature type="binding site" evidence="11">
    <location>
        <position position="687"/>
    </location>
    <ligand>
        <name>Zn(2+)</name>
        <dbReference type="ChEBI" id="CHEBI:29105"/>
    </ligand>
</feature>
<dbReference type="EMBL" id="SLXO01000009">
    <property type="protein sequence ID" value="TCP32546.1"/>
    <property type="molecule type" value="Genomic_DNA"/>
</dbReference>
<evidence type="ECO:0000256" key="3">
    <source>
        <dbReference type="ARBA" id="ARBA00022598"/>
    </source>
</evidence>
<proteinExistence type="inferred from homology"/>
<dbReference type="GO" id="GO:0002161">
    <property type="term" value="F:aminoacyl-tRNA deacylase activity"/>
    <property type="evidence" value="ECO:0007669"/>
    <property type="project" value="TreeGrafter"/>
</dbReference>
<protein>
    <recommendedName>
        <fullName evidence="11">Alanine--tRNA ligase</fullName>
        <ecNumber evidence="11">6.1.1.7</ecNumber>
    </recommendedName>
    <alternativeName>
        <fullName evidence="11">Alanyl-tRNA synthetase</fullName>
        <shortName evidence="11">AlaRS</shortName>
    </alternativeName>
</protein>
<comment type="subcellular location">
    <subcellularLocation>
        <location evidence="11">Cytoplasm</location>
    </subcellularLocation>
</comment>
<evidence type="ECO:0000256" key="2">
    <source>
        <dbReference type="ARBA" id="ARBA00022555"/>
    </source>
</evidence>
<dbReference type="GO" id="GO:0006419">
    <property type="term" value="P:alanyl-tRNA aminoacylation"/>
    <property type="evidence" value="ECO:0007669"/>
    <property type="project" value="UniProtKB-UniRule"/>
</dbReference>
<evidence type="ECO:0000256" key="9">
    <source>
        <dbReference type="ARBA" id="ARBA00022917"/>
    </source>
</evidence>
<evidence type="ECO:0000259" key="13">
    <source>
        <dbReference type="PROSITE" id="PS50860"/>
    </source>
</evidence>
<comment type="cofactor">
    <cofactor evidence="11">
        <name>Zn(2+)</name>
        <dbReference type="ChEBI" id="CHEBI:29105"/>
    </cofactor>
    <text evidence="11">Binds 1 zinc ion per subunit.</text>
</comment>
<dbReference type="InterPro" id="IPR018163">
    <property type="entry name" value="Thr/Ala-tRNA-synth_IIc_edit"/>
</dbReference>
<dbReference type="InterPro" id="IPR002318">
    <property type="entry name" value="Ala-tRNA-lgiase_IIc"/>
</dbReference>
<feature type="binding site" evidence="11">
    <location>
        <position position="570"/>
    </location>
    <ligand>
        <name>Zn(2+)</name>
        <dbReference type="ChEBI" id="CHEBI:29105"/>
    </ligand>
</feature>
<dbReference type="GO" id="GO:0008270">
    <property type="term" value="F:zinc ion binding"/>
    <property type="evidence" value="ECO:0007669"/>
    <property type="project" value="UniProtKB-UniRule"/>
</dbReference>
<dbReference type="RefSeq" id="WP_132709033.1">
    <property type="nucleotide sequence ID" value="NZ_JACIGF010000009.1"/>
</dbReference>
<dbReference type="EC" id="6.1.1.7" evidence="11"/>
<keyword evidence="8 11" id="KW-0694">RNA-binding</keyword>
<keyword evidence="7 11" id="KW-0067">ATP-binding</keyword>
<keyword evidence="15" id="KW-1185">Reference proteome</keyword>
<organism evidence="14 15">
    <name type="scientific">Rhodothalassium salexigens DSM 2132</name>
    <dbReference type="NCBI Taxonomy" id="1188247"/>
    <lineage>
        <taxon>Bacteria</taxon>
        <taxon>Pseudomonadati</taxon>
        <taxon>Pseudomonadota</taxon>
        <taxon>Alphaproteobacteria</taxon>
        <taxon>Rhodothalassiales</taxon>
        <taxon>Rhodothalassiaceae</taxon>
        <taxon>Rhodothalassium</taxon>
    </lineage>
</organism>
<dbReference type="FunFam" id="3.30.54.20:FF:000001">
    <property type="entry name" value="Alanine--tRNA ligase"/>
    <property type="match status" value="1"/>
</dbReference>
<dbReference type="InterPro" id="IPR003156">
    <property type="entry name" value="DHHA1_dom"/>
</dbReference>
<keyword evidence="10 11" id="KW-0030">Aminoacyl-tRNA synthetase</keyword>
<dbReference type="Gene3D" id="6.10.250.550">
    <property type="match status" value="1"/>
</dbReference>
<dbReference type="InterPro" id="IPR023033">
    <property type="entry name" value="Ala_tRNA_ligase_euk/bac"/>
</dbReference>
<dbReference type="InterPro" id="IPR018162">
    <property type="entry name" value="Ala-tRNA-ligase_IIc_anticod-bd"/>
</dbReference>
<dbReference type="FunCoup" id="A0A4V2SNU7">
    <property type="interactions" value="579"/>
</dbReference>
<keyword evidence="9 11" id="KW-0648">Protein biosynthesis</keyword>
<dbReference type="Pfam" id="PF01411">
    <property type="entry name" value="tRNA-synt_2c"/>
    <property type="match status" value="1"/>
</dbReference>
<gene>
    <name evidence="11" type="primary">alaS</name>
    <name evidence="14" type="ORF">EV659_10938</name>
</gene>
<comment type="catalytic activity">
    <reaction evidence="11">
        <text>tRNA(Ala) + L-alanine + ATP = L-alanyl-tRNA(Ala) + AMP + diphosphate</text>
        <dbReference type="Rhea" id="RHEA:12540"/>
        <dbReference type="Rhea" id="RHEA-COMP:9657"/>
        <dbReference type="Rhea" id="RHEA-COMP:9923"/>
        <dbReference type="ChEBI" id="CHEBI:30616"/>
        <dbReference type="ChEBI" id="CHEBI:33019"/>
        <dbReference type="ChEBI" id="CHEBI:57972"/>
        <dbReference type="ChEBI" id="CHEBI:78442"/>
        <dbReference type="ChEBI" id="CHEBI:78497"/>
        <dbReference type="ChEBI" id="CHEBI:456215"/>
        <dbReference type="EC" id="6.1.1.7"/>
    </reaction>
</comment>
<accession>A0A4V2SNU7</accession>
<feature type="domain" description="Alanyl-transfer RNA synthetases family profile" evidence="13">
    <location>
        <begin position="5"/>
        <end position="726"/>
    </location>
</feature>
<dbReference type="GO" id="GO:0045892">
    <property type="term" value="P:negative regulation of DNA-templated transcription"/>
    <property type="evidence" value="ECO:0007669"/>
    <property type="project" value="TreeGrafter"/>
</dbReference>
<dbReference type="InterPro" id="IPR045864">
    <property type="entry name" value="aa-tRNA-synth_II/BPL/LPL"/>
</dbReference>
<dbReference type="SUPFAM" id="SSF55681">
    <property type="entry name" value="Class II aaRS and biotin synthetases"/>
    <property type="match status" value="1"/>
</dbReference>
<dbReference type="SUPFAM" id="SSF55186">
    <property type="entry name" value="ThrRS/AlaRS common domain"/>
    <property type="match status" value="1"/>
</dbReference>
<comment type="similarity">
    <text evidence="1 11">Belongs to the class-II aminoacyl-tRNA synthetase family.</text>
</comment>
<dbReference type="Gene3D" id="3.30.54.20">
    <property type="match status" value="1"/>
</dbReference>
<sequence length="900" mass="96001">MTNPLSTNHIRRQFLDFFAERDHSIVPSSPLVPMNDPTLLFTNAGMVPFKNVFTGAETRPYSRAVSAQKCVRAGGKHNDLDNVGYTARHHTFFEMLGNFSFGDYFKDQAISQAWDLVHKVFGLPADRLVVTVFHDDDVAFDLWRKISGLPEDRIIRIATADNFWSMGATGPCGPCSEIFYDHGPHIPGGPPGSPDEDGDRFVEIWNLVFMQYDQRDADTRVDLPRPSIDTGMGIERIAAVLQGTHDNYDIDLFAKLIAASESVIGVAADGEAAPSHRVIADHLRATSFLIADGVMPSNEGRGYVLRRILRRAVRHAHLLGAQDLVLHRLVPALTAEMGQAYPELVRSEALIAETLRGEEDRFRATLDRGLKLLDEAVARLDAGAQLPGAVAFKLYDTYGFPLDLTEDALRGQGLSVDRAGFDAAMAEQRAKARAAWAGSGDAADEAVWFDIRDRAGATEFVGYTGETGQGRVDAIVKDGAEVDAAEAGDELWLVTNQTPFYAESGGQMGDTGRIAGTDGSDLGIAVLDTQKRVGALHVHRARVETGRVAVGDVVSLSVDGARRRALRANHSATHLLHRALRRLLGDHVAQKGSLVAAERLRFDLSHPQAIGADMLAAVEDEVNAYIQQNSPVTTKVMSYDAAVDAGAMALFGEKYGDEVRVVAMGQEPGDDPQRPGDYSVELCGGTHVARTGDIALFKIVDESAVSAGVRRIEALTGEAARRHLLDQEATLRAAAARLRVAPAELPERVATLFEERRRLERDLADAKKALALGGGSGPSAAPAPEDVGGTAFLGRVVEGVNPKDLRGMADEAKRSLGSGVIAFVGRNDGKAALVVGVTDDLKDRVSAVELVRAGAAAVGGKGGGGRPDMAQAGGPDGAAAEQALTAIRDQLAAAGAAAPA</sequence>
<evidence type="ECO:0000256" key="5">
    <source>
        <dbReference type="ARBA" id="ARBA00022741"/>
    </source>
</evidence>
<dbReference type="OrthoDB" id="9803884at2"/>
<dbReference type="FunFam" id="3.30.980.10:FF:000004">
    <property type="entry name" value="Alanine--tRNA ligase, cytoplasmic"/>
    <property type="match status" value="1"/>
</dbReference>
<name>A0A4V2SNU7_RHOSA</name>
<keyword evidence="3 11" id="KW-0436">Ligase</keyword>
<evidence type="ECO:0000256" key="7">
    <source>
        <dbReference type="ARBA" id="ARBA00022840"/>
    </source>
</evidence>
<dbReference type="InParanoid" id="A0A4V2SNU7"/>
<dbReference type="InterPro" id="IPR018165">
    <property type="entry name" value="Ala-tRNA-synth_IIc_core"/>
</dbReference>
<feature type="region of interest" description="Disordered" evidence="12">
    <location>
        <begin position="858"/>
        <end position="877"/>
    </location>
</feature>
<evidence type="ECO:0000313" key="15">
    <source>
        <dbReference type="Proteomes" id="UP000295399"/>
    </source>
</evidence>
<dbReference type="NCBIfam" id="TIGR00344">
    <property type="entry name" value="alaS"/>
    <property type="match status" value="1"/>
</dbReference>
<dbReference type="AlphaFoldDB" id="A0A4V2SNU7"/>
<dbReference type="Gene3D" id="3.10.310.40">
    <property type="match status" value="1"/>
</dbReference>
<dbReference type="InterPro" id="IPR018164">
    <property type="entry name" value="Ala-tRNA-synth_IIc_N"/>
</dbReference>
<evidence type="ECO:0000256" key="8">
    <source>
        <dbReference type="ARBA" id="ARBA00022884"/>
    </source>
</evidence>
<dbReference type="Gene3D" id="3.30.980.10">
    <property type="entry name" value="Threonyl-trna Synthetase, Chain A, domain 2"/>
    <property type="match status" value="1"/>
</dbReference>
<dbReference type="InterPro" id="IPR012947">
    <property type="entry name" value="tRNA_SAD"/>
</dbReference>
<dbReference type="CDD" id="cd00673">
    <property type="entry name" value="AlaRS_core"/>
    <property type="match status" value="1"/>
</dbReference>
<dbReference type="InterPro" id="IPR050058">
    <property type="entry name" value="Ala-tRNA_ligase"/>
</dbReference>
<dbReference type="GO" id="GO:0005524">
    <property type="term" value="F:ATP binding"/>
    <property type="evidence" value="ECO:0007669"/>
    <property type="project" value="UniProtKB-UniRule"/>
</dbReference>
<dbReference type="PRINTS" id="PR00980">
    <property type="entry name" value="TRNASYNTHALA"/>
</dbReference>